<accession>A0A7S0FKQ4</accession>
<protein>
    <submittedName>
        <fullName evidence="2">Uncharacterized protein</fullName>
    </submittedName>
</protein>
<proteinExistence type="predicted"/>
<evidence type="ECO:0000256" key="1">
    <source>
        <dbReference type="SAM" id="MobiDB-lite"/>
    </source>
</evidence>
<gene>
    <name evidence="2" type="ORF">PBAH0796_LOCUS16939</name>
</gene>
<feature type="compositionally biased region" description="Low complexity" evidence="1">
    <location>
        <begin position="119"/>
        <end position="136"/>
    </location>
</feature>
<reference evidence="2" key="1">
    <citation type="submission" date="2021-01" db="EMBL/GenBank/DDBJ databases">
        <authorList>
            <person name="Corre E."/>
            <person name="Pelletier E."/>
            <person name="Niang G."/>
            <person name="Scheremetjew M."/>
            <person name="Finn R."/>
            <person name="Kale V."/>
            <person name="Holt S."/>
            <person name="Cochrane G."/>
            <person name="Meng A."/>
            <person name="Brown T."/>
            <person name="Cohen L."/>
        </authorList>
    </citation>
    <scope>NUCLEOTIDE SEQUENCE</scope>
    <source>
        <strain evidence="2">Pbaha01</strain>
    </source>
</reference>
<feature type="region of interest" description="Disordered" evidence="1">
    <location>
        <begin position="1"/>
        <end position="43"/>
    </location>
</feature>
<sequence length="408" mass="44336">MAAAPMPALGDRRQVRRRQQVGTPARPNARTRTCSRRCAGPRPSTPPCCIRGRWPQQRLATQRQRGKSAAVRGAGHLPEVPAAAVGGRPRPAEGAGGLRAREVAANAHLHREVCRRALSSSSSSSSSASATTTSTTTATITTTTMAAATTLVPTTIIAADRGASGPATPLTTTTRFISATTPETVYMYRAQSDVDYALENVNTADLAGLLWYLHNEVVTMCPRKYNITRVLRLKVTLFRPIIPYVAFDMGRCTVPECEDIWETQGYPVGCQGVVYGVVPPAWNGGIRGQWYSLPGRCPSMVNGNKSPECIAAAPGGACRKAEPNGDCSYHVEHAGEVRLDELTGIDNYDAFCKAGNMEYDSVTDRGRHFSFWDGKTNITKCRWRYEILLEAFHNKYPDLPATINTLTC</sequence>
<feature type="region of interest" description="Disordered" evidence="1">
    <location>
        <begin position="116"/>
        <end position="136"/>
    </location>
</feature>
<organism evidence="2">
    <name type="scientific">Pyrodinium bahamense</name>
    <dbReference type="NCBI Taxonomy" id="73915"/>
    <lineage>
        <taxon>Eukaryota</taxon>
        <taxon>Sar</taxon>
        <taxon>Alveolata</taxon>
        <taxon>Dinophyceae</taxon>
        <taxon>Gonyaulacales</taxon>
        <taxon>Pyrocystaceae</taxon>
        <taxon>Pyrodinium</taxon>
    </lineage>
</organism>
<name>A0A7S0FKQ4_9DINO</name>
<dbReference type="AlphaFoldDB" id="A0A7S0FKQ4"/>
<evidence type="ECO:0000313" key="2">
    <source>
        <dbReference type="EMBL" id="CAD8364578.1"/>
    </source>
</evidence>
<dbReference type="EMBL" id="HBEG01027894">
    <property type="protein sequence ID" value="CAD8364578.1"/>
    <property type="molecule type" value="Transcribed_RNA"/>
</dbReference>